<dbReference type="SUPFAM" id="SSF54593">
    <property type="entry name" value="Glyoxalase/Bleomycin resistance protein/Dihydroxybiphenyl dioxygenase"/>
    <property type="match status" value="1"/>
</dbReference>
<dbReference type="Pfam" id="PF22677">
    <property type="entry name" value="Ble-like_N"/>
    <property type="match status" value="1"/>
</dbReference>
<dbReference type="Proteomes" id="UP001168338">
    <property type="component" value="Unassembled WGS sequence"/>
</dbReference>
<dbReference type="RefSeq" id="WP_301663686.1">
    <property type="nucleotide sequence ID" value="NZ_VCYH01000004.1"/>
</dbReference>
<evidence type="ECO:0000313" key="2">
    <source>
        <dbReference type="EMBL" id="MDN7024568.1"/>
    </source>
</evidence>
<dbReference type="EMBL" id="VCYH01000004">
    <property type="protein sequence ID" value="MDN7024568.1"/>
    <property type="molecule type" value="Genomic_DNA"/>
</dbReference>
<evidence type="ECO:0000313" key="3">
    <source>
        <dbReference type="Proteomes" id="UP001168338"/>
    </source>
</evidence>
<dbReference type="InterPro" id="IPR053863">
    <property type="entry name" value="Glyoxy/Ble-like_N"/>
</dbReference>
<dbReference type="InterPro" id="IPR052164">
    <property type="entry name" value="Anthracycline_SecMetBiosynth"/>
</dbReference>
<organism evidence="2 3">
    <name type="scientific">Methanoculleus frigidifontis</name>
    <dbReference type="NCBI Taxonomy" id="2584085"/>
    <lineage>
        <taxon>Archaea</taxon>
        <taxon>Methanobacteriati</taxon>
        <taxon>Methanobacteriota</taxon>
        <taxon>Stenosarchaea group</taxon>
        <taxon>Methanomicrobia</taxon>
        <taxon>Methanomicrobiales</taxon>
        <taxon>Methanomicrobiaceae</taxon>
        <taxon>Methanoculleus</taxon>
    </lineage>
</organism>
<accession>A0ABT8M9G2</accession>
<protein>
    <submittedName>
        <fullName evidence="2">VOC family protein</fullName>
    </submittedName>
</protein>
<dbReference type="InterPro" id="IPR029068">
    <property type="entry name" value="Glyas_Bleomycin-R_OHBP_Dase"/>
</dbReference>
<name>A0ABT8M9G2_9EURY</name>
<dbReference type="PANTHER" id="PTHR33993:SF2">
    <property type="entry name" value="VOC DOMAIN-CONTAINING PROTEIN"/>
    <property type="match status" value="1"/>
</dbReference>
<evidence type="ECO:0000259" key="1">
    <source>
        <dbReference type="Pfam" id="PF22677"/>
    </source>
</evidence>
<dbReference type="Gene3D" id="3.10.180.10">
    <property type="entry name" value="2,3-Dihydroxybiphenyl 1,2-Dioxygenase, domain 1"/>
    <property type="match status" value="1"/>
</dbReference>
<feature type="domain" description="Glyoxalase/Bleomycin resistance-like N-terminal" evidence="1">
    <location>
        <begin position="3"/>
        <end position="43"/>
    </location>
</feature>
<dbReference type="PANTHER" id="PTHR33993">
    <property type="entry name" value="GLYOXALASE-RELATED"/>
    <property type="match status" value="1"/>
</dbReference>
<proteinExistence type="predicted"/>
<sequence>MPTIVHFDLPADDVERARTFYGELFDWKFEKCPGPMEYYLIETAALDGTGGVGGGMGERGEPGQQIVNYFGVSSLEECLGKIDTPGGKVILPKTAVPHLGYLAVCEDTEGNRFGIWEEDPAAA</sequence>
<dbReference type="CDD" id="cd07247">
    <property type="entry name" value="SgaA_N_like"/>
    <property type="match status" value="1"/>
</dbReference>
<keyword evidence="3" id="KW-1185">Reference proteome</keyword>
<comment type="caution">
    <text evidence="2">The sequence shown here is derived from an EMBL/GenBank/DDBJ whole genome shotgun (WGS) entry which is preliminary data.</text>
</comment>
<gene>
    <name evidence="2" type="ORF">FGU65_06655</name>
</gene>
<reference evidence="2" key="1">
    <citation type="submission" date="2019-05" db="EMBL/GenBank/DDBJ databases">
        <title>Methanoculleus sp. FWC-SCC1, a methanogenic archaeon isolated from deep marine cold seep.</title>
        <authorList>
            <person name="Chen Y.-W."/>
            <person name="Chen S.-C."/>
            <person name="Teng N.-H."/>
            <person name="Lai M.-C."/>
        </authorList>
    </citation>
    <scope>NUCLEOTIDE SEQUENCE</scope>
    <source>
        <strain evidence="2">FWC-SCC1</strain>
    </source>
</reference>